<gene>
    <name evidence="2" type="ORF">GCM10007420_16830</name>
</gene>
<dbReference type="EMBL" id="BMFS01000007">
    <property type="protein sequence ID" value="GGH01419.1"/>
    <property type="molecule type" value="Genomic_DNA"/>
</dbReference>
<keyword evidence="3" id="KW-1185">Reference proteome</keyword>
<evidence type="ECO:0000256" key="1">
    <source>
        <dbReference type="SAM" id="SignalP"/>
    </source>
</evidence>
<dbReference type="RefSeq" id="WP_188452138.1">
    <property type="nucleotide sequence ID" value="NZ_BMFS01000007.1"/>
</dbReference>
<proteinExistence type="predicted"/>
<organism evidence="2 3">
    <name type="scientific">Glycocaulis albus</name>
    <dbReference type="NCBI Taxonomy" id="1382801"/>
    <lineage>
        <taxon>Bacteria</taxon>
        <taxon>Pseudomonadati</taxon>
        <taxon>Pseudomonadota</taxon>
        <taxon>Alphaproteobacteria</taxon>
        <taxon>Maricaulales</taxon>
        <taxon>Maricaulaceae</taxon>
        <taxon>Glycocaulis</taxon>
    </lineage>
</organism>
<dbReference type="Pfam" id="PF20101">
    <property type="entry name" value="DUF6491"/>
    <property type="match status" value="1"/>
</dbReference>
<accession>A0ABQ1XRS7</accession>
<sequence>MKSRNFITGMAAAAAALAMASAVSAQEMSEAAAERLAQFERTGETRTCVNLTQVRSIQPLDDHHFLVEMRNRDMYLNVVNGRCSRAASAGTYLQYSTTGSQLCRNQIVDVVDNGGQGMLSGSCGLGDFERLTHIEEGESASR</sequence>
<feature type="chain" id="PRO_5046180004" evidence="1">
    <location>
        <begin position="26"/>
        <end position="142"/>
    </location>
</feature>
<dbReference type="Proteomes" id="UP000648722">
    <property type="component" value="Unassembled WGS sequence"/>
</dbReference>
<name>A0ABQ1XRS7_9PROT</name>
<keyword evidence="1" id="KW-0732">Signal</keyword>
<reference evidence="3" key="1">
    <citation type="journal article" date="2019" name="Int. J. Syst. Evol. Microbiol.">
        <title>The Global Catalogue of Microorganisms (GCM) 10K type strain sequencing project: providing services to taxonomists for standard genome sequencing and annotation.</title>
        <authorList>
            <consortium name="The Broad Institute Genomics Platform"/>
            <consortium name="The Broad Institute Genome Sequencing Center for Infectious Disease"/>
            <person name="Wu L."/>
            <person name="Ma J."/>
        </authorList>
    </citation>
    <scope>NUCLEOTIDE SEQUENCE [LARGE SCALE GENOMIC DNA]</scope>
    <source>
        <strain evidence="3">CGMCC 1.12766</strain>
    </source>
</reference>
<dbReference type="InterPro" id="IPR045500">
    <property type="entry name" value="DUF6491"/>
</dbReference>
<protein>
    <submittedName>
        <fullName evidence="2">Uncharacterized protein</fullName>
    </submittedName>
</protein>
<evidence type="ECO:0000313" key="3">
    <source>
        <dbReference type="Proteomes" id="UP000648722"/>
    </source>
</evidence>
<feature type="signal peptide" evidence="1">
    <location>
        <begin position="1"/>
        <end position="25"/>
    </location>
</feature>
<comment type="caution">
    <text evidence="2">The sequence shown here is derived from an EMBL/GenBank/DDBJ whole genome shotgun (WGS) entry which is preliminary data.</text>
</comment>
<evidence type="ECO:0000313" key="2">
    <source>
        <dbReference type="EMBL" id="GGH01419.1"/>
    </source>
</evidence>